<keyword evidence="1" id="KW-0472">Membrane</keyword>
<reference evidence="2" key="1">
    <citation type="submission" date="2019-12" db="EMBL/GenBank/DDBJ databases">
        <title>Clostridiaceae gen. nov. sp. nov., isolated from sediment in Xinjiang, China.</title>
        <authorList>
            <person name="Zhang R."/>
        </authorList>
    </citation>
    <scope>NUCLEOTIDE SEQUENCE</scope>
    <source>
        <strain evidence="2">D2Q-11</strain>
    </source>
</reference>
<feature type="transmembrane region" description="Helical" evidence="1">
    <location>
        <begin position="77"/>
        <end position="95"/>
    </location>
</feature>
<evidence type="ECO:0000313" key="3">
    <source>
        <dbReference type="Proteomes" id="UP000724672"/>
    </source>
</evidence>
<sequence>MSKGNKNLLKYIGILYLSVLTTYKIPHDSYSIAEYIIRPIKIGGGTLYLWGVAPLILFIVGFLGLTRLDRYKNRNKLIVFLFIVIFILPIMKLTLDVARTNYHWIMGDELESIEIEDSDLHISRINNEAFLQLNIQLKDFNKNENKFKIRLYYPKDIQEYIGKEHVDLEAYHFTYGERSSSSINETIDIDLDSRTLDKIEADYNWQDQDYKIEIYNENEEVMNIVRGDK</sequence>
<evidence type="ECO:0000256" key="1">
    <source>
        <dbReference type="SAM" id="Phobius"/>
    </source>
</evidence>
<evidence type="ECO:0000313" key="2">
    <source>
        <dbReference type="EMBL" id="MBS4537098.1"/>
    </source>
</evidence>
<keyword evidence="3" id="KW-1185">Reference proteome</keyword>
<keyword evidence="1" id="KW-0812">Transmembrane</keyword>
<dbReference type="RefSeq" id="WP_203365029.1">
    <property type="nucleotide sequence ID" value="NZ_WSFT01000012.1"/>
</dbReference>
<protein>
    <submittedName>
        <fullName evidence="2">Uncharacterized protein</fullName>
    </submittedName>
</protein>
<dbReference type="EMBL" id="WSFT01000012">
    <property type="protein sequence ID" value="MBS4537098.1"/>
    <property type="molecule type" value="Genomic_DNA"/>
</dbReference>
<gene>
    <name evidence="2" type="ORF">GOQ27_01410</name>
</gene>
<name>A0A942Z7C0_9FIRM</name>
<proteinExistence type="predicted"/>
<dbReference type="Proteomes" id="UP000724672">
    <property type="component" value="Unassembled WGS sequence"/>
</dbReference>
<keyword evidence="1" id="KW-1133">Transmembrane helix</keyword>
<accession>A0A942Z7C0</accession>
<feature type="transmembrane region" description="Helical" evidence="1">
    <location>
        <begin position="7"/>
        <end position="25"/>
    </location>
</feature>
<organism evidence="2 3">
    <name type="scientific">Anaeromonas frigoriresistens</name>
    <dbReference type="NCBI Taxonomy" id="2683708"/>
    <lineage>
        <taxon>Bacteria</taxon>
        <taxon>Bacillati</taxon>
        <taxon>Bacillota</taxon>
        <taxon>Tissierellia</taxon>
        <taxon>Tissierellales</taxon>
        <taxon>Thermohalobacteraceae</taxon>
        <taxon>Anaeromonas</taxon>
    </lineage>
</organism>
<comment type="caution">
    <text evidence="2">The sequence shown here is derived from an EMBL/GenBank/DDBJ whole genome shotgun (WGS) entry which is preliminary data.</text>
</comment>
<dbReference type="AlphaFoldDB" id="A0A942Z7C0"/>
<feature type="transmembrane region" description="Helical" evidence="1">
    <location>
        <begin position="45"/>
        <end position="65"/>
    </location>
</feature>